<evidence type="ECO:0000313" key="4">
    <source>
        <dbReference type="Proteomes" id="UP000186607"/>
    </source>
</evidence>
<dbReference type="OrthoDB" id="9803233at2"/>
<gene>
    <name evidence="3" type="ORF">BOO71_0013279</name>
</gene>
<dbReference type="eggNOG" id="COG1246">
    <property type="taxonomic scope" value="Bacteria"/>
</dbReference>
<reference evidence="3 4" key="1">
    <citation type="submission" date="2017-01" db="EMBL/GenBank/DDBJ databases">
        <title>Genome Analysis of Deinococcus marmoris KOPRI26562.</title>
        <authorList>
            <person name="Kim J.H."/>
            <person name="Oh H.-M."/>
        </authorList>
    </citation>
    <scope>NUCLEOTIDE SEQUENCE [LARGE SCALE GENOMIC DNA]</scope>
    <source>
        <strain evidence="3 4">KOPRI26562</strain>
    </source>
</reference>
<sequence length="169" mass="17907">MTPTQIPNAHPPLSQMHVKLRQAAPQDFPTVLALLEGCGLHTQSVTPEGSTYWIADLDGVPGGCIGLEHGDGVSLIRSTAVLPTARSQGLGRALVTSALTHASLRGDRAVYLFSQEAGDYWLRFGFVPVGVDEISAALSGTPQVSSGLLKGWIHGEQAWKRELNGGGRK</sequence>
<evidence type="ECO:0000256" key="1">
    <source>
        <dbReference type="ARBA" id="ARBA00022679"/>
    </source>
</evidence>
<dbReference type="CDD" id="cd04301">
    <property type="entry name" value="NAT_SF"/>
    <property type="match status" value="1"/>
</dbReference>
<feature type="domain" description="N-acetyltransferase" evidence="2">
    <location>
        <begin position="18"/>
        <end position="164"/>
    </location>
</feature>
<accession>A0A1U7NST7</accession>
<name>A0A1U7NST7_9DEIO</name>
<organism evidence="3 4">
    <name type="scientific">Deinococcus marmoris</name>
    <dbReference type="NCBI Taxonomy" id="249408"/>
    <lineage>
        <taxon>Bacteria</taxon>
        <taxon>Thermotogati</taxon>
        <taxon>Deinococcota</taxon>
        <taxon>Deinococci</taxon>
        <taxon>Deinococcales</taxon>
        <taxon>Deinococcaceae</taxon>
        <taxon>Deinococcus</taxon>
    </lineage>
</organism>
<dbReference type="RefSeq" id="WP_075836392.1">
    <property type="nucleotide sequence ID" value="NZ_MSTI01000157.1"/>
</dbReference>
<evidence type="ECO:0000259" key="2">
    <source>
        <dbReference type="PROSITE" id="PS51186"/>
    </source>
</evidence>
<dbReference type="EMBL" id="MSTI01000157">
    <property type="protein sequence ID" value="OLV15971.1"/>
    <property type="molecule type" value="Genomic_DNA"/>
</dbReference>
<evidence type="ECO:0000313" key="3">
    <source>
        <dbReference type="EMBL" id="OLV15971.1"/>
    </source>
</evidence>
<keyword evidence="1 3" id="KW-0808">Transferase</keyword>
<dbReference type="InterPro" id="IPR050769">
    <property type="entry name" value="NAT_camello-type"/>
</dbReference>
<dbReference type="Pfam" id="PF00583">
    <property type="entry name" value="Acetyltransf_1"/>
    <property type="match status" value="1"/>
</dbReference>
<dbReference type="PANTHER" id="PTHR13947:SF37">
    <property type="entry name" value="LD18367P"/>
    <property type="match status" value="1"/>
</dbReference>
<proteinExistence type="predicted"/>
<dbReference type="STRING" id="249408.BOO71_0013279"/>
<dbReference type="InterPro" id="IPR000182">
    <property type="entry name" value="GNAT_dom"/>
</dbReference>
<dbReference type="GO" id="GO:0008080">
    <property type="term" value="F:N-acetyltransferase activity"/>
    <property type="evidence" value="ECO:0007669"/>
    <property type="project" value="InterPro"/>
</dbReference>
<dbReference type="Gene3D" id="3.40.630.30">
    <property type="match status" value="1"/>
</dbReference>
<dbReference type="PANTHER" id="PTHR13947">
    <property type="entry name" value="GNAT FAMILY N-ACETYLTRANSFERASE"/>
    <property type="match status" value="1"/>
</dbReference>
<dbReference type="InterPro" id="IPR016181">
    <property type="entry name" value="Acyl_CoA_acyltransferase"/>
</dbReference>
<protein>
    <submittedName>
        <fullName evidence="3">GCN5-related N-acetyltransferase</fullName>
    </submittedName>
</protein>
<dbReference type="Proteomes" id="UP000186607">
    <property type="component" value="Unassembled WGS sequence"/>
</dbReference>
<comment type="caution">
    <text evidence="3">The sequence shown here is derived from an EMBL/GenBank/DDBJ whole genome shotgun (WGS) entry which is preliminary data.</text>
</comment>
<keyword evidence="4" id="KW-1185">Reference proteome</keyword>
<dbReference type="SUPFAM" id="SSF55729">
    <property type="entry name" value="Acyl-CoA N-acyltransferases (Nat)"/>
    <property type="match status" value="1"/>
</dbReference>
<dbReference type="PROSITE" id="PS51186">
    <property type="entry name" value="GNAT"/>
    <property type="match status" value="1"/>
</dbReference>
<dbReference type="AlphaFoldDB" id="A0A1U7NST7"/>